<reference evidence="2" key="1">
    <citation type="journal article" date="2019" name="Int. J. Syst. Evol. Microbiol.">
        <title>The Global Catalogue of Microorganisms (GCM) 10K type strain sequencing project: providing services to taxonomists for standard genome sequencing and annotation.</title>
        <authorList>
            <consortium name="The Broad Institute Genomics Platform"/>
            <consortium name="The Broad Institute Genome Sequencing Center for Infectious Disease"/>
            <person name="Wu L."/>
            <person name="Ma J."/>
        </authorList>
    </citation>
    <scope>NUCLEOTIDE SEQUENCE [LARGE SCALE GENOMIC DNA]</scope>
    <source>
        <strain evidence="2">JCM 13006</strain>
    </source>
</reference>
<keyword evidence="2" id="KW-1185">Reference proteome</keyword>
<dbReference type="InterPro" id="IPR045682">
    <property type="entry name" value="DUF6193"/>
</dbReference>
<dbReference type="Proteomes" id="UP001501752">
    <property type="component" value="Unassembled WGS sequence"/>
</dbReference>
<name>A0ABP9DDJ8_9ACTN</name>
<dbReference type="Pfam" id="PF19692">
    <property type="entry name" value="DUF6193"/>
    <property type="match status" value="1"/>
</dbReference>
<comment type="caution">
    <text evidence="1">The sequence shown here is derived from an EMBL/GenBank/DDBJ whole genome shotgun (WGS) entry which is preliminary data.</text>
</comment>
<proteinExistence type="predicted"/>
<organism evidence="1 2">
    <name type="scientific">Kitasatospora terrestris</name>
    <dbReference type="NCBI Taxonomy" id="258051"/>
    <lineage>
        <taxon>Bacteria</taxon>
        <taxon>Bacillati</taxon>
        <taxon>Actinomycetota</taxon>
        <taxon>Actinomycetes</taxon>
        <taxon>Kitasatosporales</taxon>
        <taxon>Streptomycetaceae</taxon>
        <taxon>Kitasatospora</taxon>
    </lineage>
</organism>
<accession>A0ABP9DDJ8</accession>
<evidence type="ECO:0000313" key="2">
    <source>
        <dbReference type="Proteomes" id="UP001501752"/>
    </source>
</evidence>
<evidence type="ECO:0008006" key="3">
    <source>
        <dbReference type="Google" id="ProtNLM"/>
    </source>
</evidence>
<sequence length="224" mass="24597">MTDLPLSDLAAALSRTAAERGLQLPPPTDRTQRRAVFGDEDGGRVIVHTLDRDRGVHRVQFRRQGASLASGMTAEPAAVVTAVVAWVSGASLSRTKEAAPFVHYEPWAPAHEREPFGPVELAWWHKLDSARPPRARHPLQVRQLALLEAAHAHPELRRLTPGTSHFVVWFSTTSTYPYERVGCSIEPRIDAYVVRYPGTRTAIHTATPEEAVALAVSALPKPTS</sequence>
<protein>
    <recommendedName>
        <fullName evidence="3">DUF317 domain-containing protein</fullName>
    </recommendedName>
</protein>
<evidence type="ECO:0000313" key="1">
    <source>
        <dbReference type="EMBL" id="GAA4837978.1"/>
    </source>
</evidence>
<dbReference type="RefSeq" id="WP_345695648.1">
    <property type="nucleotide sequence ID" value="NZ_BAABIS010000001.1"/>
</dbReference>
<gene>
    <name evidence="1" type="ORF">GCM10023235_11350</name>
</gene>
<dbReference type="EMBL" id="BAABIS010000001">
    <property type="protein sequence ID" value="GAA4837978.1"/>
    <property type="molecule type" value="Genomic_DNA"/>
</dbReference>